<evidence type="ECO:0000313" key="3">
    <source>
        <dbReference type="EMBL" id="OWA53241.1"/>
    </source>
</evidence>
<dbReference type="Proteomes" id="UP000192578">
    <property type="component" value="Unassembled WGS sequence"/>
</dbReference>
<keyword evidence="4" id="KW-1185">Reference proteome</keyword>
<dbReference type="InterPro" id="IPR045866">
    <property type="entry name" value="FAM210A/B-like"/>
</dbReference>
<dbReference type="InterPro" id="IPR009688">
    <property type="entry name" value="FAM210A/B-like_dom"/>
</dbReference>
<feature type="transmembrane region" description="Helical" evidence="1">
    <location>
        <begin position="189"/>
        <end position="209"/>
    </location>
</feature>
<dbReference type="PANTHER" id="PTHR21377:SF0">
    <property type="entry name" value="PROTEIN FAM210B, MITOCHONDRIAL"/>
    <property type="match status" value="1"/>
</dbReference>
<name>A0A9X6RN11_HYPEX</name>
<dbReference type="AlphaFoldDB" id="A0A9X6RN11"/>
<gene>
    <name evidence="3" type="ORF">BV898_17676</name>
</gene>
<keyword evidence="1" id="KW-0472">Membrane</keyword>
<evidence type="ECO:0000259" key="2">
    <source>
        <dbReference type="Pfam" id="PF06916"/>
    </source>
</evidence>
<keyword evidence="1" id="KW-1133">Transmembrane helix</keyword>
<dbReference type="PANTHER" id="PTHR21377">
    <property type="entry name" value="PROTEIN FAM210B, MITOCHONDRIAL"/>
    <property type="match status" value="1"/>
</dbReference>
<feature type="transmembrane region" description="Helical" evidence="1">
    <location>
        <begin position="147"/>
        <end position="169"/>
    </location>
</feature>
<evidence type="ECO:0000313" key="4">
    <source>
        <dbReference type="Proteomes" id="UP000192578"/>
    </source>
</evidence>
<comment type="caution">
    <text evidence="3">The sequence shown here is derived from an EMBL/GenBank/DDBJ whole genome shotgun (WGS) entry which is preliminary data.</text>
</comment>
<feature type="domain" description="DUF1279" evidence="2">
    <location>
        <begin position="142"/>
        <end position="227"/>
    </location>
</feature>
<dbReference type="Pfam" id="PF06916">
    <property type="entry name" value="FAM210A-B_dom"/>
    <property type="match status" value="1"/>
</dbReference>
<evidence type="ECO:0000256" key="1">
    <source>
        <dbReference type="SAM" id="Phobius"/>
    </source>
</evidence>
<organism evidence="3 4">
    <name type="scientific">Hypsibius exemplaris</name>
    <name type="common">Freshwater tardigrade</name>
    <dbReference type="NCBI Taxonomy" id="2072580"/>
    <lineage>
        <taxon>Eukaryota</taxon>
        <taxon>Metazoa</taxon>
        <taxon>Ecdysozoa</taxon>
        <taxon>Tardigrada</taxon>
        <taxon>Eutardigrada</taxon>
        <taxon>Parachela</taxon>
        <taxon>Hypsibioidea</taxon>
        <taxon>Hypsibiidae</taxon>
        <taxon>Hypsibius</taxon>
    </lineage>
</organism>
<proteinExistence type="predicted"/>
<dbReference type="GO" id="GO:0005739">
    <property type="term" value="C:mitochondrion"/>
    <property type="evidence" value="ECO:0007669"/>
    <property type="project" value="TreeGrafter"/>
</dbReference>
<sequence>MSLLLGQFRPIRFLRGVLTGREKIEMIAALCGRLRLAAYGCLRGETTREFKRNPLATLPERSRMYQLNSAQFSASQGLRVRSARICKEDVGCGLRLPTSLTAQRYYSSEVKFKPLSTETPTTVDYRSLSWPSRILVRIIAGYRDYGLTALTFHGVVAGISVLFWWYLVYNHYDVEGWLARLGFISPLDLLLSRLSLAFGAASFPLAYAIHKGTAPLRVLLTLFTTPFIVRSLRKRHIFKLPPGMRP</sequence>
<dbReference type="EMBL" id="MTYJ01000310">
    <property type="protein sequence ID" value="OWA53241.1"/>
    <property type="molecule type" value="Genomic_DNA"/>
</dbReference>
<accession>A0A9X6RN11</accession>
<keyword evidence="1" id="KW-0812">Transmembrane</keyword>
<dbReference type="OrthoDB" id="426386at2759"/>
<protein>
    <recommendedName>
        <fullName evidence="2">DUF1279 domain-containing protein</fullName>
    </recommendedName>
</protein>
<reference evidence="4" key="1">
    <citation type="submission" date="2017-01" db="EMBL/GenBank/DDBJ databases">
        <title>Comparative genomics of anhydrobiosis in the tardigrade Hypsibius dujardini.</title>
        <authorList>
            <person name="Yoshida Y."/>
            <person name="Koutsovoulos G."/>
            <person name="Laetsch D."/>
            <person name="Stevens L."/>
            <person name="Kumar S."/>
            <person name="Horikawa D."/>
            <person name="Ishino K."/>
            <person name="Komine S."/>
            <person name="Tomita M."/>
            <person name="Blaxter M."/>
            <person name="Arakawa K."/>
        </authorList>
    </citation>
    <scope>NUCLEOTIDE SEQUENCE [LARGE SCALE GENOMIC DNA]</scope>
    <source>
        <strain evidence="4">Z151</strain>
    </source>
</reference>